<reference evidence="1 2" key="1">
    <citation type="submission" date="2018-12" db="EMBL/GenBank/DDBJ databases">
        <authorList>
            <person name="Toschakov S.V."/>
        </authorList>
    </citation>
    <scope>NUCLEOTIDE SEQUENCE [LARGE SCALE GENOMIC DNA]</scope>
    <source>
        <strain evidence="1 2">GM2012</strain>
    </source>
</reference>
<protein>
    <submittedName>
        <fullName evidence="1">Uncharacterized protein</fullName>
    </submittedName>
</protein>
<comment type="caution">
    <text evidence="1">The sequence shown here is derived from an EMBL/GenBank/DDBJ whole genome shotgun (WGS) entry which is preliminary data.</text>
</comment>
<dbReference type="Proteomes" id="UP000280296">
    <property type="component" value="Unassembled WGS sequence"/>
</dbReference>
<dbReference type="EMBL" id="RYZH01000002">
    <property type="protein sequence ID" value="RUL89439.1"/>
    <property type="molecule type" value="Genomic_DNA"/>
</dbReference>
<dbReference type="AlphaFoldDB" id="A0A432MQB8"/>
<organism evidence="1 2">
    <name type="scientific">Tautonia sociabilis</name>
    <dbReference type="NCBI Taxonomy" id="2080755"/>
    <lineage>
        <taxon>Bacteria</taxon>
        <taxon>Pseudomonadati</taxon>
        <taxon>Planctomycetota</taxon>
        <taxon>Planctomycetia</taxon>
        <taxon>Isosphaerales</taxon>
        <taxon>Isosphaeraceae</taxon>
        <taxon>Tautonia</taxon>
    </lineage>
</organism>
<evidence type="ECO:0000313" key="2">
    <source>
        <dbReference type="Proteomes" id="UP000280296"/>
    </source>
</evidence>
<accession>A0A432MQB8</accession>
<dbReference type="OrthoDB" id="281003at2"/>
<gene>
    <name evidence="1" type="ORF">TsocGM_01315</name>
</gene>
<name>A0A432MQB8_9BACT</name>
<proteinExistence type="predicted"/>
<reference evidence="1 2" key="2">
    <citation type="submission" date="2019-01" db="EMBL/GenBank/DDBJ databases">
        <title>Tautonia sociabilis, a novel thermotolerant planctomycete of Isosphaeraceae family, isolated from a 4000 m deep subterranean habitat.</title>
        <authorList>
            <person name="Kovaleva O.L."/>
            <person name="Elcheninov A.G."/>
            <person name="Van Heerden E."/>
            <person name="Toshchakov S.V."/>
            <person name="Novikov A."/>
            <person name="Bonch-Osmolovskaya E.A."/>
            <person name="Kublanov I.V."/>
        </authorList>
    </citation>
    <scope>NUCLEOTIDE SEQUENCE [LARGE SCALE GENOMIC DNA]</scope>
    <source>
        <strain evidence="1 2">GM2012</strain>
    </source>
</reference>
<dbReference type="RefSeq" id="WP_126723515.1">
    <property type="nucleotide sequence ID" value="NZ_RYZH01000002.1"/>
</dbReference>
<evidence type="ECO:0000313" key="1">
    <source>
        <dbReference type="EMBL" id="RUL89439.1"/>
    </source>
</evidence>
<sequence length="142" mass="16310">MSDSVLKRYTNPRAAFVQRGEQPDEEEGLTDDLGCYGWLRGMRERSPMLEFRRKDGRSLAYDYALLRKVEFDPSEGITLHFDGEIARIEGRNLGDELTPGIQLLRGILNHRVPWVRELGEADLLAAAEDTLVIERFDFIEAR</sequence>
<keyword evidence="2" id="KW-1185">Reference proteome</keyword>